<accession>A0A9D5JZF0</accession>
<comment type="caution">
    <text evidence="2">The sequence shown here is derived from an EMBL/GenBank/DDBJ whole genome shotgun (WGS) entry which is preliminary data.</text>
</comment>
<feature type="chain" id="PRO_5038757309" description="DUF4382 domain-containing protein" evidence="1">
    <location>
        <begin position="28"/>
        <end position="186"/>
    </location>
</feature>
<dbReference type="Proteomes" id="UP000649604">
    <property type="component" value="Unassembled WGS sequence"/>
</dbReference>
<evidence type="ECO:0000313" key="3">
    <source>
        <dbReference type="Proteomes" id="UP000649604"/>
    </source>
</evidence>
<protein>
    <recommendedName>
        <fullName evidence="4">DUF4382 domain-containing protein</fullName>
    </recommendedName>
</protein>
<proteinExistence type="predicted"/>
<reference evidence="2" key="1">
    <citation type="submission" date="2019-11" db="EMBL/GenBank/DDBJ databases">
        <title>Microbial mats filling the niche in hypersaline microbial mats.</title>
        <authorList>
            <person name="Wong H.L."/>
            <person name="Macleod F.I."/>
            <person name="White R.A. III"/>
            <person name="Burns B.P."/>
        </authorList>
    </citation>
    <scope>NUCLEOTIDE SEQUENCE</scope>
    <source>
        <strain evidence="2">Rbin_158</strain>
    </source>
</reference>
<evidence type="ECO:0008006" key="4">
    <source>
        <dbReference type="Google" id="ProtNLM"/>
    </source>
</evidence>
<feature type="signal peptide" evidence="1">
    <location>
        <begin position="1"/>
        <end position="27"/>
    </location>
</feature>
<dbReference type="AlphaFoldDB" id="A0A9D5JZF0"/>
<keyword evidence="1" id="KW-0732">Signal</keyword>
<organism evidence="2 3">
    <name type="scientific">candidate division KSB3 bacterium</name>
    <dbReference type="NCBI Taxonomy" id="2044937"/>
    <lineage>
        <taxon>Bacteria</taxon>
        <taxon>candidate division KSB3</taxon>
    </lineage>
</organism>
<sequence>MVGVHHKTTRRFVLLLGCLALLLGSCGDPVGGNTKSPVFLVVGGETFGLDVDVYSPGVPGNVQDDFFEFEIQSIYKNQTDPPTTTFADVLLQEYRVTYFRADGNPNVPDPLVIPFSAVVPAGGTANLNTLILRSDAKLKSPLKELAFGGGEGKIIFNAYVQFFGEDLAGNEVSTDTVIILSAADYQ</sequence>
<dbReference type="PROSITE" id="PS51257">
    <property type="entry name" value="PROKAR_LIPOPROTEIN"/>
    <property type="match status" value="1"/>
</dbReference>
<evidence type="ECO:0000313" key="2">
    <source>
        <dbReference type="EMBL" id="MBD3326796.1"/>
    </source>
</evidence>
<name>A0A9D5JZF0_9BACT</name>
<gene>
    <name evidence="2" type="ORF">GF339_19585</name>
</gene>
<dbReference type="EMBL" id="WJJP01000637">
    <property type="protein sequence ID" value="MBD3326796.1"/>
    <property type="molecule type" value="Genomic_DNA"/>
</dbReference>
<evidence type="ECO:0000256" key="1">
    <source>
        <dbReference type="SAM" id="SignalP"/>
    </source>
</evidence>